<reference evidence="2" key="1">
    <citation type="submission" date="2020-08" db="EMBL/GenBank/DDBJ databases">
        <title>Ramlibacter sp. GTP1 16S ribosomal RNA gene genome sequencing and assembly.</title>
        <authorList>
            <person name="Kang M."/>
        </authorList>
    </citation>
    <scope>NUCLEOTIDE SEQUENCE</scope>
    <source>
        <strain evidence="2">GTP1</strain>
    </source>
</reference>
<gene>
    <name evidence="2" type="ORF">H8R02_16345</name>
</gene>
<dbReference type="AlphaFoldDB" id="A0A923S308"/>
<sequence>MDSGSSRDEEPTDIVPGAHVRANDGGPVMTVTGVTRSLAFCSWEEAGNVHHATFARLTLRVVPAGE</sequence>
<feature type="region of interest" description="Disordered" evidence="1">
    <location>
        <begin position="1"/>
        <end position="21"/>
    </location>
</feature>
<protein>
    <recommendedName>
        <fullName evidence="4">DUF2158 domain-containing protein</fullName>
    </recommendedName>
</protein>
<organism evidence="2 3">
    <name type="scientific">Ramlibacter albus</name>
    <dbReference type="NCBI Taxonomy" id="2079448"/>
    <lineage>
        <taxon>Bacteria</taxon>
        <taxon>Pseudomonadati</taxon>
        <taxon>Pseudomonadota</taxon>
        <taxon>Betaproteobacteria</taxon>
        <taxon>Burkholderiales</taxon>
        <taxon>Comamonadaceae</taxon>
        <taxon>Ramlibacter</taxon>
    </lineage>
</organism>
<evidence type="ECO:0000256" key="1">
    <source>
        <dbReference type="SAM" id="MobiDB-lite"/>
    </source>
</evidence>
<dbReference type="RefSeq" id="WP_187082500.1">
    <property type="nucleotide sequence ID" value="NZ_JACORU010000005.1"/>
</dbReference>
<name>A0A923S308_9BURK</name>
<dbReference type="EMBL" id="JACORU010000005">
    <property type="protein sequence ID" value="MBC5766039.1"/>
    <property type="molecule type" value="Genomic_DNA"/>
</dbReference>
<comment type="caution">
    <text evidence="2">The sequence shown here is derived from an EMBL/GenBank/DDBJ whole genome shotgun (WGS) entry which is preliminary data.</text>
</comment>
<dbReference type="Proteomes" id="UP000596827">
    <property type="component" value="Unassembled WGS sequence"/>
</dbReference>
<evidence type="ECO:0000313" key="3">
    <source>
        <dbReference type="Proteomes" id="UP000596827"/>
    </source>
</evidence>
<keyword evidence="3" id="KW-1185">Reference proteome</keyword>
<evidence type="ECO:0008006" key="4">
    <source>
        <dbReference type="Google" id="ProtNLM"/>
    </source>
</evidence>
<accession>A0A923S308</accession>
<proteinExistence type="predicted"/>
<evidence type="ECO:0000313" key="2">
    <source>
        <dbReference type="EMBL" id="MBC5766039.1"/>
    </source>
</evidence>